<dbReference type="InterPro" id="IPR014717">
    <property type="entry name" value="Transl_elong_EF1B/ribsomal_bS6"/>
</dbReference>
<dbReference type="EMBL" id="LNQN01000001">
    <property type="protein sequence ID" value="KSU85261.1"/>
    <property type="molecule type" value="Genomic_DNA"/>
</dbReference>
<feature type="transmembrane region" description="Helical" evidence="7">
    <location>
        <begin position="124"/>
        <end position="142"/>
    </location>
</feature>
<dbReference type="Proteomes" id="UP000054099">
    <property type="component" value="Unassembled WGS sequence"/>
</dbReference>
<feature type="transmembrane region" description="Helical" evidence="7">
    <location>
        <begin position="29"/>
        <end position="49"/>
    </location>
</feature>
<feature type="transmembrane region" description="Helical" evidence="7">
    <location>
        <begin position="69"/>
        <end position="86"/>
    </location>
</feature>
<evidence type="ECO:0000256" key="2">
    <source>
        <dbReference type="ARBA" id="ARBA00009298"/>
    </source>
</evidence>
<dbReference type="InterPro" id="IPR049177">
    <property type="entry name" value="MgtC_SapB_SrpB_YhiD_N"/>
</dbReference>
<feature type="transmembrane region" description="Helical" evidence="7">
    <location>
        <begin position="98"/>
        <end position="118"/>
    </location>
</feature>
<dbReference type="PANTHER" id="PTHR33778:SF4">
    <property type="entry name" value="PROTEIN SAPB"/>
    <property type="match status" value="1"/>
</dbReference>
<evidence type="ECO:0000256" key="6">
    <source>
        <dbReference type="ARBA" id="ARBA00023136"/>
    </source>
</evidence>
<feature type="domain" description="MgtC/SapB/SrpB/YhiD N-terminal" evidence="8">
    <location>
        <begin position="8"/>
        <end position="137"/>
    </location>
</feature>
<organism evidence="9 10">
    <name type="scientific">Fictibacillus enclensis</name>
    <dbReference type="NCBI Taxonomy" id="1017270"/>
    <lineage>
        <taxon>Bacteria</taxon>
        <taxon>Bacillati</taxon>
        <taxon>Bacillota</taxon>
        <taxon>Bacilli</taxon>
        <taxon>Bacillales</taxon>
        <taxon>Fictibacillaceae</taxon>
        <taxon>Fictibacillus</taxon>
    </lineage>
</organism>
<evidence type="ECO:0000256" key="5">
    <source>
        <dbReference type="ARBA" id="ARBA00022989"/>
    </source>
</evidence>
<evidence type="ECO:0000256" key="4">
    <source>
        <dbReference type="ARBA" id="ARBA00022692"/>
    </source>
</evidence>
<dbReference type="InterPro" id="IPR003416">
    <property type="entry name" value="MgtC/SapB/SrpB/YhiD_fam"/>
</dbReference>
<protein>
    <submittedName>
        <fullName evidence="9">MgtC/SapB transporter</fullName>
    </submittedName>
</protein>
<reference evidence="9 10" key="1">
    <citation type="journal article" date="2014" name="Antonie Van Leeuwenhoek">
        <title>Fictibacillus enclensis sp. nov., isolated from marine sediment.</title>
        <authorList>
            <person name="Dastager S.G."/>
            <person name="Mawlankar R."/>
            <person name="Srinivasan K."/>
            <person name="Tang S.K."/>
            <person name="Lee J.C."/>
            <person name="Ramana V.V."/>
            <person name="Shouche Y.S."/>
        </authorList>
    </citation>
    <scope>NUCLEOTIDE SEQUENCE [LARGE SCALE GENOMIC DNA]</scope>
    <source>
        <strain evidence="9 10">NIO-1003</strain>
    </source>
</reference>
<sequence>MSLILIKLGISAFLGLVIGLERELKRKPVGLKTCLVISISSCLLTIVSIESASTYSDLTGRTMMDPMRLAAQIVSGIGFLGAGVILRRSNDVISGLTTAAMIWGASGLGIASGAGFYLEASAGALMILISVELIPMIMKWVGPKTLREKEAKVRLIVPDGRNMTEMVKEIKKRQMKIYNVRVKDLENGMSKMELTIGTYDKRYTTDIYYDIKEITGVQNVEIETLG</sequence>
<dbReference type="PANTHER" id="PTHR33778">
    <property type="entry name" value="PROTEIN MGTC"/>
    <property type="match status" value="1"/>
</dbReference>
<dbReference type="AlphaFoldDB" id="A0A0V8JEC3"/>
<dbReference type="RefSeq" id="WP_061969880.1">
    <property type="nucleotide sequence ID" value="NZ_FMAV01000001.1"/>
</dbReference>
<keyword evidence="5 7" id="KW-1133">Transmembrane helix</keyword>
<dbReference type="OrthoDB" id="9811198at2"/>
<name>A0A0V8JEC3_9BACL</name>
<evidence type="ECO:0000313" key="10">
    <source>
        <dbReference type="Proteomes" id="UP000054099"/>
    </source>
</evidence>
<keyword evidence="10" id="KW-1185">Reference proteome</keyword>
<comment type="similarity">
    <text evidence="2">Belongs to the MgtC/SapB family.</text>
</comment>
<proteinExistence type="inferred from homology"/>
<comment type="subcellular location">
    <subcellularLocation>
        <location evidence="1">Cell membrane</location>
        <topology evidence="1">Multi-pass membrane protein</topology>
    </subcellularLocation>
</comment>
<feature type="transmembrane region" description="Helical" evidence="7">
    <location>
        <begin position="6"/>
        <end position="22"/>
    </location>
</feature>
<comment type="caution">
    <text evidence="9">The sequence shown here is derived from an EMBL/GenBank/DDBJ whole genome shotgun (WGS) entry which is preliminary data.</text>
</comment>
<dbReference type="InterPro" id="IPR036219">
    <property type="entry name" value="eEF-1beta-like_sf"/>
</dbReference>
<dbReference type="SUPFAM" id="SSF54984">
    <property type="entry name" value="eEF-1beta-like"/>
    <property type="match status" value="1"/>
</dbReference>
<evidence type="ECO:0000256" key="1">
    <source>
        <dbReference type="ARBA" id="ARBA00004651"/>
    </source>
</evidence>
<dbReference type="Pfam" id="PF02308">
    <property type="entry name" value="MgtC"/>
    <property type="match status" value="1"/>
</dbReference>
<keyword evidence="4 7" id="KW-0812">Transmembrane</keyword>
<dbReference type="PRINTS" id="PR01837">
    <property type="entry name" value="MGTCSAPBPROT"/>
</dbReference>
<evidence type="ECO:0000256" key="3">
    <source>
        <dbReference type="ARBA" id="ARBA00022475"/>
    </source>
</evidence>
<evidence type="ECO:0000313" key="9">
    <source>
        <dbReference type="EMBL" id="KSU85261.1"/>
    </source>
</evidence>
<dbReference type="GO" id="GO:0005886">
    <property type="term" value="C:plasma membrane"/>
    <property type="evidence" value="ECO:0007669"/>
    <property type="project" value="UniProtKB-SubCell"/>
</dbReference>
<dbReference type="Gene3D" id="3.30.70.60">
    <property type="match status" value="1"/>
</dbReference>
<keyword evidence="6 7" id="KW-0472">Membrane</keyword>
<evidence type="ECO:0000256" key="7">
    <source>
        <dbReference type="SAM" id="Phobius"/>
    </source>
</evidence>
<evidence type="ECO:0000259" key="8">
    <source>
        <dbReference type="Pfam" id="PF02308"/>
    </source>
</evidence>
<accession>A0A0V8JEC3</accession>
<keyword evidence="3" id="KW-1003">Cell membrane</keyword>
<gene>
    <name evidence="9" type="ORF">AS030_07055</name>
</gene>